<name>A0A2S6ZIH0_9XANT</name>
<gene>
    <name evidence="1" type="ORF">XthCFBP4691_05235</name>
</gene>
<organism evidence="1 2">
    <name type="scientific">Xanthomonas theicola</name>
    <dbReference type="NCBI Taxonomy" id="56464"/>
    <lineage>
        <taxon>Bacteria</taxon>
        <taxon>Pseudomonadati</taxon>
        <taxon>Pseudomonadota</taxon>
        <taxon>Gammaproteobacteria</taxon>
        <taxon>Lysobacterales</taxon>
        <taxon>Lysobacteraceae</taxon>
        <taxon>Xanthomonas</taxon>
    </lineage>
</organism>
<protein>
    <submittedName>
        <fullName evidence="1">Uncharacterized protein</fullName>
    </submittedName>
</protein>
<evidence type="ECO:0000313" key="1">
    <source>
        <dbReference type="EMBL" id="PPT92073.1"/>
    </source>
</evidence>
<dbReference type="AlphaFoldDB" id="A0A2S6ZIH0"/>
<evidence type="ECO:0000313" key="2">
    <source>
        <dbReference type="Proteomes" id="UP000239898"/>
    </source>
</evidence>
<sequence length="137" mass="15357">MQARSDSEIAKTDAWRDALSDALAGLDAVISATASPRTEAMPASVHDTTVFDAILDETHTRQDVRADRGEVKAARALALREQDDRDRIQGKGRKRRARTMERGPARWSWSLHCALSRRNVCWSRLGIAGRSNWRSND</sequence>
<accession>A0A2S6ZIH0</accession>
<dbReference type="Proteomes" id="UP000239898">
    <property type="component" value="Unassembled WGS sequence"/>
</dbReference>
<proteinExistence type="predicted"/>
<keyword evidence="2" id="KW-1185">Reference proteome</keyword>
<comment type="caution">
    <text evidence="1">The sequence shown here is derived from an EMBL/GenBank/DDBJ whole genome shotgun (WGS) entry which is preliminary data.</text>
</comment>
<reference evidence="1 2" key="1">
    <citation type="submission" date="2016-08" db="EMBL/GenBank/DDBJ databases">
        <title>Evolution of the type three secretion system and type three effector repertoires in Xanthomonas.</title>
        <authorList>
            <person name="Merda D."/>
            <person name="Briand M."/>
            <person name="Bosis E."/>
            <person name="Rousseau C."/>
            <person name="Portier P."/>
            <person name="Jacques M.-A."/>
            <person name="Fischer-Le Saux M."/>
        </authorList>
    </citation>
    <scope>NUCLEOTIDE SEQUENCE [LARGE SCALE GENOMIC DNA]</scope>
    <source>
        <strain evidence="1 2">CFBP 4691</strain>
    </source>
</reference>
<dbReference type="EMBL" id="MIGX01000015">
    <property type="protein sequence ID" value="PPT92073.1"/>
    <property type="molecule type" value="Genomic_DNA"/>
</dbReference>